<dbReference type="SUPFAM" id="SSF53474">
    <property type="entry name" value="alpha/beta-Hydrolases"/>
    <property type="match status" value="1"/>
</dbReference>
<dbReference type="EC" id="3.1.1.-" evidence="3"/>
<evidence type="ECO:0000259" key="5">
    <source>
        <dbReference type="Pfam" id="PF00135"/>
    </source>
</evidence>
<proteinExistence type="inferred from homology"/>
<evidence type="ECO:0000256" key="1">
    <source>
        <dbReference type="ARBA" id="ARBA00005964"/>
    </source>
</evidence>
<dbReference type="InterPro" id="IPR019826">
    <property type="entry name" value="Carboxylesterase_B_AS"/>
</dbReference>
<name>A0A8S4NR17_OWEFU</name>
<feature type="non-terminal residue" evidence="6">
    <location>
        <position position="1"/>
    </location>
</feature>
<evidence type="ECO:0000256" key="3">
    <source>
        <dbReference type="RuleBase" id="RU361235"/>
    </source>
</evidence>
<dbReference type="PANTHER" id="PTHR11559">
    <property type="entry name" value="CARBOXYLESTERASE"/>
    <property type="match status" value="1"/>
</dbReference>
<dbReference type="OrthoDB" id="408631at2759"/>
<reference evidence="6" key="1">
    <citation type="submission" date="2022-03" db="EMBL/GenBank/DDBJ databases">
        <authorList>
            <person name="Martin C."/>
        </authorList>
    </citation>
    <scope>NUCLEOTIDE SEQUENCE</scope>
</reference>
<comment type="similarity">
    <text evidence="1 3">Belongs to the type-B carboxylesterase/lipase family.</text>
</comment>
<evidence type="ECO:0000313" key="7">
    <source>
        <dbReference type="Proteomes" id="UP000749559"/>
    </source>
</evidence>
<feature type="domain" description="Carboxylesterase type B" evidence="5">
    <location>
        <begin position="1"/>
        <end position="190"/>
    </location>
</feature>
<dbReference type="AlphaFoldDB" id="A0A8S4NR17"/>
<keyword evidence="7" id="KW-1185">Reference proteome</keyword>
<evidence type="ECO:0000313" key="6">
    <source>
        <dbReference type="EMBL" id="CAH1783998.1"/>
    </source>
</evidence>
<dbReference type="PROSITE" id="PS00122">
    <property type="entry name" value="CARBOXYLESTERASE_B_1"/>
    <property type="match status" value="1"/>
</dbReference>
<sequence length="190" mass="20763">YAEPPIGSNRFQPPKPAKPWTGVRDATKIRHFCIQDYVAVNAACSVLKIPFLQPNDAKFYSEDCLELNVYTPDVNAKLPVMFWIAGGGFNIASGHLYDGTALSVFNNVVVVTINHRLAHLGFLSTGDKHMPGNMGLKDQVEALKWVKQNIHAFGGDPNTVTIFGESAGSWSTSAHLVSPMSKGLFKYAIL</sequence>
<keyword evidence="2 3" id="KW-0378">Hydrolase</keyword>
<dbReference type="InterPro" id="IPR029058">
    <property type="entry name" value="AB_hydrolase_fold"/>
</dbReference>
<feature type="region of interest" description="Disordered" evidence="4">
    <location>
        <begin position="1"/>
        <end position="20"/>
    </location>
</feature>
<dbReference type="InterPro" id="IPR002018">
    <property type="entry name" value="CarbesteraseB"/>
</dbReference>
<dbReference type="Gene3D" id="3.40.50.1820">
    <property type="entry name" value="alpha/beta hydrolase"/>
    <property type="match status" value="1"/>
</dbReference>
<evidence type="ECO:0000256" key="2">
    <source>
        <dbReference type="ARBA" id="ARBA00022801"/>
    </source>
</evidence>
<dbReference type="Proteomes" id="UP000749559">
    <property type="component" value="Unassembled WGS sequence"/>
</dbReference>
<dbReference type="Pfam" id="PF00135">
    <property type="entry name" value="COesterase"/>
    <property type="match status" value="1"/>
</dbReference>
<organism evidence="6 7">
    <name type="scientific">Owenia fusiformis</name>
    <name type="common">Polychaete worm</name>
    <dbReference type="NCBI Taxonomy" id="6347"/>
    <lineage>
        <taxon>Eukaryota</taxon>
        <taxon>Metazoa</taxon>
        <taxon>Spiralia</taxon>
        <taxon>Lophotrochozoa</taxon>
        <taxon>Annelida</taxon>
        <taxon>Polychaeta</taxon>
        <taxon>Sedentaria</taxon>
        <taxon>Canalipalpata</taxon>
        <taxon>Sabellida</taxon>
        <taxon>Oweniida</taxon>
        <taxon>Oweniidae</taxon>
        <taxon>Owenia</taxon>
    </lineage>
</organism>
<dbReference type="GO" id="GO:0016787">
    <property type="term" value="F:hydrolase activity"/>
    <property type="evidence" value="ECO:0007669"/>
    <property type="project" value="UniProtKB-KW"/>
</dbReference>
<dbReference type="EMBL" id="CAIIXF020000005">
    <property type="protein sequence ID" value="CAH1783998.1"/>
    <property type="molecule type" value="Genomic_DNA"/>
</dbReference>
<accession>A0A8S4NR17</accession>
<gene>
    <name evidence="6" type="ORF">OFUS_LOCUS10265</name>
</gene>
<evidence type="ECO:0000256" key="4">
    <source>
        <dbReference type="SAM" id="MobiDB-lite"/>
    </source>
</evidence>
<protein>
    <recommendedName>
        <fullName evidence="3">Carboxylic ester hydrolase</fullName>
        <ecNumber evidence="3">3.1.1.-</ecNumber>
    </recommendedName>
</protein>
<dbReference type="InterPro" id="IPR050309">
    <property type="entry name" value="Type-B_Carboxylest/Lipase"/>
</dbReference>
<comment type="caution">
    <text evidence="6">The sequence shown here is derived from an EMBL/GenBank/DDBJ whole genome shotgun (WGS) entry which is preliminary data.</text>
</comment>
<feature type="non-terminal residue" evidence="6">
    <location>
        <position position="190"/>
    </location>
</feature>